<feature type="transmembrane region" description="Helical" evidence="1">
    <location>
        <begin position="299"/>
        <end position="330"/>
    </location>
</feature>
<feature type="transmembrane region" description="Helical" evidence="1">
    <location>
        <begin position="351"/>
        <end position="373"/>
    </location>
</feature>
<feature type="transmembrane region" description="Helical" evidence="1">
    <location>
        <begin position="453"/>
        <end position="476"/>
    </location>
</feature>
<evidence type="ECO:0000313" key="3">
    <source>
        <dbReference type="WBParaSite" id="SMUV_0001101401-mRNA-1"/>
    </source>
</evidence>
<dbReference type="AlphaFoldDB" id="A0A0N5B162"/>
<keyword evidence="2" id="KW-1185">Reference proteome</keyword>
<keyword evidence="1" id="KW-1133">Transmembrane helix</keyword>
<feature type="transmembrane region" description="Helical" evidence="1">
    <location>
        <begin position="126"/>
        <end position="153"/>
    </location>
</feature>
<sequence>MSVRSAFVCQLQSCNVLLILLGLAAVGLAGSQFSKVFLENYRDIDLRLLNWIYVLAGVIGIYTLLRNHGSIVTKTLYCISVIIGITTSVFYGITIYKVVQTYKSLKSLENISGFYQEYSEEASNHVGKIVICALMIGIPALAALTAIVATVLLDRLIIVAQPSWPRQSHDQEILLRNRRIRLTSISLIKLFLALGTLGLAIFLEYEHEKVSGNDNYIKIALDHISALFAVTSAIVDIYAVFNKEQAILNFKVSIALSVIAAVWCLKSIDNGMYPFYYNDLEFYQTSQEGILSSYTGPRYIISVVHGVLLSCFCLLFLLCLITVVQAGRCLQSDFVSVKVRMSEFYEIQSRIYGTVLIFASLCLMALVVMGLVNLPWNGVFVGGDLLWLVVLFFCTGILGILTSTSLLSIRFVLAVATFAIALEKMCVSINLVYQSATYESFKRGDNDTYIGQIVLYSVQLGIFFFTALVSLALTVLSGRCLVQQEVLIQKQPVGLQICLSFGVLFYGVVMTGCYVVGELGKWRFSETSLEVPFYRLANGPFAIAVFFIQIISIWNPQLLIASITLQISAAALAFFTLSSAITNTYYIQQLLSANDVIRTNANQNTIYIVAVALAASASLACVLCTFFETISALRSSYILHYKSSNSDSTVLAPLEESYGTMGTVLNSQTRSVTGQPMQQQVIQEREEQSVYWSADENPYFYQASKRYYGQPYQIESGFYCYSMASPRLSPEQNGYFDSDTQNVHSTAAQTRIGHVFH</sequence>
<dbReference type="Proteomes" id="UP000046393">
    <property type="component" value="Unplaced"/>
</dbReference>
<feature type="transmembrane region" description="Helical" evidence="1">
    <location>
        <begin position="411"/>
        <end position="433"/>
    </location>
</feature>
<feature type="transmembrane region" description="Helical" evidence="1">
    <location>
        <begin position="567"/>
        <end position="586"/>
    </location>
</feature>
<feature type="transmembrane region" description="Helical" evidence="1">
    <location>
        <begin position="497"/>
        <end position="517"/>
    </location>
</feature>
<feature type="transmembrane region" description="Helical" evidence="1">
    <location>
        <begin position="385"/>
        <end position="404"/>
    </location>
</feature>
<feature type="transmembrane region" description="Helical" evidence="1">
    <location>
        <begin position="77"/>
        <end position="99"/>
    </location>
</feature>
<feature type="transmembrane region" description="Helical" evidence="1">
    <location>
        <begin position="48"/>
        <end position="65"/>
    </location>
</feature>
<feature type="transmembrane region" description="Helical" evidence="1">
    <location>
        <begin position="182"/>
        <end position="203"/>
    </location>
</feature>
<protein>
    <submittedName>
        <fullName evidence="3">Lantibiotic ABC transporter permease</fullName>
    </submittedName>
</protein>
<keyword evidence="1" id="KW-0812">Transmembrane</keyword>
<feature type="transmembrane region" description="Helical" evidence="1">
    <location>
        <begin position="537"/>
        <end position="555"/>
    </location>
</feature>
<feature type="transmembrane region" description="Helical" evidence="1">
    <location>
        <begin position="7"/>
        <end position="28"/>
    </location>
</feature>
<accession>A0A0N5B162</accession>
<name>A0A0N5B162_9BILA</name>
<proteinExistence type="predicted"/>
<feature type="transmembrane region" description="Helical" evidence="1">
    <location>
        <begin position="606"/>
        <end position="627"/>
    </location>
</feature>
<feature type="transmembrane region" description="Helical" evidence="1">
    <location>
        <begin position="223"/>
        <end position="241"/>
    </location>
</feature>
<dbReference type="WBParaSite" id="SMUV_0001101401-mRNA-1">
    <property type="protein sequence ID" value="SMUV_0001101401-mRNA-1"/>
    <property type="gene ID" value="SMUV_0001101401"/>
</dbReference>
<keyword evidence="1" id="KW-0472">Membrane</keyword>
<evidence type="ECO:0000256" key="1">
    <source>
        <dbReference type="SAM" id="Phobius"/>
    </source>
</evidence>
<organism evidence="2 3">
    <name type="scientific">Syphacia muris</name>
    <dbReference type="NCBI Taxonomy" id="451379"/>
    <lineage>
        <taxon>Eukaryota</taxon>
        <taxon>Metazoa</taxon>
        <taxon>Ecdysozoa</taxon>
        <taxon>Nematoda</taxon>
        <taxon>Chromadorea</taxon>
        <taxon>Rhabditida</taxon>
        <taxon>Spirurina</taxon>
        <taxon>Oxyuridomorpha</taxon>
        <taxon>Oxyuroidea</taxon>
        <taxon>Oxyuridae</taxon>
        <taxon>Syphacia</taxon>
    </lineage>
</organism>
<feature type="transmembrane region" description="Helical" evidence="1">
    <location>
        <begin position="248"/>
        <end position="268"/>
    </location>
</feature>
<evidence type="ECO:0000313" key="2">
    <source>
        <dbReference type="Proteomes" id="UP000046393"/>
    </source>
</evidence>
<reference evidence="3" key="1">
    <citation type="submission" date="2017-02" db="UniProtKB">
        <authorList>
            <consortium name="WormBaseParasite"/>
        </authorList>
    </citation>
    <scope>IDENTIFICATION</scope>
</reference>